<sequence>MRTIIINEKKLDHLYLGKDFDIPSFPIDIESVEVSGRAGAVFTNRKIKTIDLEIPVVYQNVHNLPSKEVNDLMINFFNYDDEISIQIEDEDWYWLGYITGEFKVSIDTQPFYNFNIKITLLNPYKYSIEEYSNIAVKDQVAINNTGTVELYPIIEAKALKDTSYFMVAKNNDDYIMLGEAPTANKKSKKINPSVLRDDLETTTGWSYVSNPSMSFADNETGGMLGAHIHSTGYGFGVDPNTYPNYIDRWNGGAVKKPFSRNIQNFEHKCIVKVTDINQTVNKFGTGKVFTHLWDEAGNLVAAIGLVDASYTTNDLTVIAKLFDETGSPYKVFSFKQKYDAYLDDFVHMSIKREGNKWEFRTNTIKYVKTITKAEKARYGLTRELMNNRHVEHYTDKSRKYMKPIRTASIYIAQFNWENKSAIEFKQFRANAYFISTNELFPKTDTEVDEFIEKGDKIIIDNYNQKMIMNKKDVTKYKDFGSNYFSLEKGQHELLIYPTKAFNVTVRWEIVDY</sequence>
<keyword evidence="3" id="KW-1185">Reference proteome</keyword>
<dbReference type="NCBIfam" id="TIGR01633">
    <property type="entry name" value="phi3626_gp14_N"/>
    <property type="match status" value="1"/>
</dbReference>
<gene>
    <name evidence="2" type="ORF">ERX40_02560</name>
</gene>
<dbReference type="Gene3D" id="2.40.30.200">
    <property type="match status" value="1"/>
</dbReference>
<reference evidence="2 3" key="1">
    <citation type="submission" date="2019-01" db="EMBL/GenBank/DDBJ databases">
        <title>Draft genome sequences of the type strains of six Macrococcus species.</title>
        <authorList>
            <person name="Mazhar S."/>
            <person name="Altermann E."/>
            <person name="Hill C."/>
            <person name="Mcauliffe O."/>
        </authorList>
    </citation>
    <scope>NUCLEOTIDE SEQUENCE [LARGE SCALE GENOMIC DNA]</scope>
    <source>
        <strain evidence="2 3">ATCC 51828</strain>
    </source>
</reference>
<feature type="domain" description="Siphovirus-type tail component C-terminal" evidence="1">
    <location>
        <begin position="445"/>
        <end position="508"/>
    </location>
</feature>
<dbReference type="Gene3D" id="2.60.120.860">
    <property type="match status" value="1"/>
</dbReference>
<accession>A0A9Q8FNR3</accession>
<dbReference type="OrthoDB" id="3078561at2"/>
<name>A0A9Q8FNR3_9STAP</name>
<organism evidence="2 3">
    <name type="scientific">Macrococcus carouselicus</name>
    <dbReference type="NCBI Taxonomy" id="69969"/>
    <lineage>
        <taxon>Bacteria</taxon>
        <taxon>Bacillati</taxon>
        <taxon>Bacillota</taxon>
        <taxon>Bacilli</taxon>
        <taxon>Bacillales</taxon>
        <taxon>Staphylococcaceae</taxon>
        <taxon>Macrococcus</taxon>
    </lineage>
</organism>
<dbReference type="EMBL" id="SCWD01000001">
    <property type="protein sequence ID" value="TDM04070.1"/>
    <property type="molecule type" value="Genomic_DNA"/>
</dbReference>
<dbReference type="AlphaFoldDB" id="A0A9Q8FNR3"/>
<evidence type="ECO:0000313" key="3">
    <source>
        <dbReference type="Proteomes" id="UP000295280"/>
    </source>
</evidence>
<evidence type="ECO:0000313" key="2">
    <source>
        <dbReference type="EMBL" id="TDM04070.1"/>
    </source>
</evidence>
<proteinExistence type="predicted"/>
<dbReference type="Pfam" id="PF22768">
    <property type="entry name" value="SPP1_Dit"/>
    <property type="match status" value="1"/>
</dbReference>
<dbReference type="InterPro" id="IPR006520">
    <property type="entry name" value="Dit_BPSPP_N"/>
</dbReference>
<protein>
    <recommendedName>
        <fullName evidence="1">Siphovirus-type tail component C-terminal domain-containing protein</fullName>
    </recommendedName>
</protein>
<comment type="caution">
    <text evidence="2">The sequence shown here is derived from an EMBL/GenBank/DDBJ whole genome shotgun (WGS) entry which is preliminary data.</text>
</comment>
<dbReference type="RefSeq" id="WP_133416930.1">
    <property type="nucleotide sequence ID" value="NZ_SCWD01000001.1"/>
</dbReference>
<dbReference type="InterPro" id="IPR054738">
    <property type="entry name" value="Siphovirus-type_tail_C"/>
</dbReference>
<dbReference type="Proteomes" id="UP000295280">
    <property type="component" value="Unassembled WGS sequence"/>
</dbReference>
<evidence type="ECO:0000259" key="1">
    <source>
        <dbReference type="Pfam" id="PF22768"/>
    </source>
</evidence>